<gene>
    <name evidence="2" type="ORF">ALC56_04662</name>
</gene>
<feature type="region of interest" description="Disordered" evidence="1">
    <location>
        <begin position="39"/>
        <end position="75"/>
    </location>
</feature>
<evidence type="ECO:0000313" key="2">
    <source>
        <dbReference type="EMBL" id="KYN40965.1"/>
    </source>
</evidence>
<keyword evidence="3" id="KW-1185">Reference proteome</keyword>
<evidence type="ECO:0000313" key="3">
    <source>
        <dbReference type="Proteomes" id="UP000078541"/>
    </source>
</evidence>
<proteinExistence type="predicted"/>
<protein>
    <submittedName>
        <fullName evidence="2">Uncharacterized protein</fullName>
    </submittedName>
</protein>
<evidence type="ECO:0000256" key="1">
    <source>
        <dbReference type="SAM" id="MobiDB-lite"/>
    </source>
</evidence>
<dbReference type="EMBL" id="KQ981494">
    <property type="protein sequence ID" value="KYN40965.1"/>
    <property type="molecule type" value="Genomic_DNA"/>
</dbReference>
<accession>A0A151JYZ4</accession>
<reference evidence="2 3" key="1">
    <citation type="submission" date="2016-03" db="EMBL/GenBank/DDBJ databases">
        <title>Trachymyrmex septentrionalis WGS genome.</title>
        <authorList>
            <person name="Nygaard S."/>
            <person name="Hu H."/>
            <person name="Boomsma J."/>
            <person name="Zhang G."/>
        </authorList>
    </citation>
    <scope>NUCLEOTIDE SEQUENCE [LARGE SCALE GENOMIC DNA]</scope>
    <source>
        <strain evidence="2">Tsep2-gDNA-1</strain>
        <tissue evidence="2">Whole body</tissue>
    </source>
</reference>
<dbReference type="Proteomes" id="UP000078541">
    <property type="component" value="Unassembled WGS sequence"/>
</dbReference>
<sequence length="129" mass="13891">DGDRLAVLWVDFAARLAVSTCSCRTNVLAFWPERAGARGRGRGRIGKNLLAGSSRSSSRSLPAHHPVRSPTTEVGIRSPRFDVGYIIRRGEYAPSGAFEREERRAGRVGYGASPVAGILPVVSATSQLR</sequence>
<organism evidence="2 3">
    <name type="scientific">Trachymyrmex septentrionalis</name>
    <dbReference type="NCBI Taxonomy" id="34720"/>
    <lineage>
        <taxon>Eukaryota</taxon>
        <taxon>Metazoa</taxon>
        <taxon>Ecdysozoa</taxon>
        <taxon>Arthropoda</taxon>
        <taxon>Hexapoda</taxon>
        <taxon>Insecta</taxon>
        <taxon>Pterygota</taxon>
        <taxon>Neoptera</taxon>
        <taxon>Endopterygota</taxon>
        <taxon>Hymenoptera</taxon>
        <taxon>Apocrita</taxon>
        <taxon>Aculeata</taxon>
        <taxon>Formicoidea</taxon>
        <taxon>Formicidae</taxon>
        <taxon>Myrmicinae</taxon>
        <taxon>Trachymyrmex</taxon>
    </lineage>
</organism>
<dbReference type="AlphaFoldDB" id="A0A151JYZ4"/>
<name>A0A151JYZ4_9HYME</name>
<feature type="non-terminal residue" evidence="2">
    <location>
        <position position="1"/>
    </location>
</feature>